<evidence type="ECO:0000313" key="3">
    <source>
        <dbReference type="Proteomes" id="UP000789508"/>
    </source>
</evidence>
<dbReference type="SUPFAM" id="SSF48452">
    <property type="entry name" value="TPR-like"/>
    <property type="match status" value="1"/>
</dbReference>
<dbReference type="InterPro" id="IPR002885">
    <property type="entry name" value="PPR_rpt"/>
</dbReference>
<dbReference type="NCBIfam" id="TIGR00756">
    <property type="entry name" value="PPR"/>
    <property type="match status" value="7"/>
</dbReference>
<dbReference type="Pfam" id="PF12854">
    <property type="entry name" value="PPR_1"/>
    <property type="match status" value="1"/>
</dbReference>
<sequence length="725" mass="83901">MVFCRPWVLHLERFPKQYGTLFTRPFMSRKNSGSVTFYTYKREISTARHLSSACLKQGSFSNYSFKFFVFAFRRHYVVKTGNEKNNLDEFDLENMGNLNEALKEPRGEKLENAYNNDNIDSNNLNRSLNATASIDHISRNIDTQNQNLSESYDQIILESFSAYIQKGDQQEAKNLLRTNKIRIGYRQIPEFLEKLKPFLPEPELIKTANSILLGNLYPLHNDMIHMQELWKSMEYQEIINIYRNKLQTIQTPLSETHLLVILAAFVKSKDLKGAHEFIKEQNINTSQIDQLIYLSLSKYLNPQELENLKRFIANITRESVTKLKPNTPEFSFTLTRVFKANNWQLALNIYDDLVKNGTKLNEFTYATFLKGFLMIDRFDEAMMIWKDLVNSGQKPSAVLYNSVIIGFARRRNTAIVEKLWNSMLKDNIKPDAHSYSAIIECYFRSRETKKAAELYLQMSKAKIQMDIHGYNRIINGLLWNNLPDTALDLYKAMQKGSVPPNIVTYNTLIRGLMYAKRWQELIEVIKDMRKAKHTMDAITLTTFLERFFAIGDVESAKSIIPLFALAGVQPTAVTYGALISGLIRCRDFDGAQKALEEMIEQGLYPGIQVLTNMIQGLIARGKINTAENLYNTLYLTPNNAVLNIMIAGYMDAGDPKKAMTYFDRMLKLRIKPTKDTYFIVINGLMMYNEWEMAYKIYDQMIEDGFRAETGALSRLCEQLLIRRNM</sequence>
<dbReference type="PANTHER" id="PTHR47938:SF35">
    <property type="entry name" value="PENTATRICOPEPTIDE REPEAT-CONTAINING PROTEIN 4, MITOCHONDRIAL-RELATED"/>
    <property type="match status" value="1"/>
</dbReference>
<feature type="repeat" description="PPR" evidence="1">
    <location>
        <begin position="466"/>
        <end position="500"/>
    </location>
</feature>
<dbReference type="PROSITE" id="PS51375">
    <property type="entry name" value="PPR"/>
    <property type="match status" value="8"/>
</dbReference>
<feature type="repeat" description="PPR" evidence="1">
    <location>
        <begin position="501"/>
        <end position="535"/>
    </location>
</feature>
<dbReference type="InterPro" id="IPR011990">
    <property type="entry name" value="TPR-like_helical_dom_sf"/>
</dbReference>
<protein>
    <submittedName>
        <fullName evidence="2">14170_t:CDS:1</fullName>
    </submittedName>
</protein>
<gene>
    <name evidence="2" type="ORF">ALEPTO_LOCUS6174</name>
</gene>
<evidence type="ECO:0000256" key="1">
    <source>
        <dbReference type="PROSITE-ProRule" id="PRU00708"/>
    </source>
</evidence>
<dbReference type="OrthoDB" id="185373at2759"/>
<name>A0A9N9FTX4_9GLOM</name>
<feature type="repeat" description="PPR" evidence="1">
    <location>
        <begin position="431"/>
        <end position="465"/>
    </location>
</feature>
<feature type="repeat" description="PPR" evidence="1">
    <location>
        <begin position="361"/>
        <end position="395"/>
    </location>
</feature>
<dbReference type="Gene3D" id="1.25.40.10">
    <property type="entry name" value="Tetratricopeptide repeat domain"/>
    <property type="match status" value="3"/>
</dbReference>
<evidence type="ECO:0000313" key="2">
    <source>
        <dbReference type="EMBL" id="CAG8557281.1"/>
    </source>
</evidence>
<dbReference type="EMBL" id="CAJVPS010002006">
    <property type="protein sequence ID" value="CAG8557281.1"/>
    <property type="molecule type" value="Genomic_DNA"/>
</dbReference>
<feature type="repeat" description="PPR" evidence="1">
    <location>
        <begin position="673"/>
        <end position="707"/>
    </location>
</feature>
<feature type="repeat" description="PPR" evidence="1">
    <location>
        <begin position="396"/>
        <end position="430"/>
    </location>
</feature>
<reference evidence="2" key="1">
    <citation type="submission" date="2021-06" db="EMBL/GenBank/DDBJ databases">
        <authorList>
            <person name="Kallberg Y."/>
            <person name="Tangrot J."/>
            <person name="Rosling A."/>
        </authorList>
    </citation>
    <scope>NUCLEOTIDE SEQUENCE</scope>
    <source>
        <strain evidence="2">FL130A</strain>
    </source>
</reference>
<organism evidence="2 3">
    <name type="scientific">Ambispora leptoticha</name>
    <dbReference type="NCBI Taxonomy" id="144679"/>
    <lineage>
        <taxon>Eukaryota</taxon>
        <taxon>Fungi</taxon>
        <taxon>Fungi incertae sedis</taxon>
        <taxon>Mucoromycota</taxon>
        <taxon>Glomeromycotina</taxon>
        <taxon>Glomeromycetes</taxon>
        <taxon>Archaeosporales</taxon>
        <taxon>Ambisporaceae</taxon>
        <taxon>Ambispora</taxon>
    </lineage>
</organism>
<dbReference type="GO" id="GO:0003729">
    <property type="term" value="F:mRNA binding"/>
    <property type="evidence" value="ECO:0007669"/>
    <property type="project" value="TreeGrafter"/>
</dbReference>
<keyword evidence="3" id="KW-1185">Reference proteome</keyword>
<proteinExistence type="predicted"/>
<feature type="non-terminal residue" evidence="2">
    <location>
        <position position="725"/>
    </location>
</feature>
<feature type="repeat" description="PPR" evidence="1">
    <location>
        <begin position="638"/>
        <end position="672"/>
    </location>
</feature>
<dbReference type="Proteomes" id="UP000789508">
    <property type="component" value="Unassembled WGS sequence"/>
</dbReference>
<dbReference type="AlphaFoldDB" id="A0A9N9FTX4"/>
<dbReference type="PANTHER" id="PTHR47938">
    <property type="entry name" value="RESPIRATORY COMPLEX I CHAPERONE (CIA84), PUTATIVE (AFU_ORTHOLOGUE AFUA_2G06020)-RELATED"/>
    <property type="match status" value="1"/>
</dbReference>
<feature type="repeat" description="PPR" evidence="1">
    <location>
        <begin position="571"/>
        <end position="605"/>
    </location>
</feature>
<dbReference type="Pfam" id="PF13041">
    <property type="entry name" value="PPR_2"/>
    <property type="match status" value="3"/>
</dbReference>
<accession>A0A9N9FTX4</accession>
<comment type="caution">
    <text evidence="2">The sequence shown here is derived from an EMBL/GenBank/DDBJ whole genome shotgun (WGS) entry which is preliminary data.</text>
</comment>